<feature type="non-terminal residue" evidence="2">
    <location>
        <position position="175"/>
    </location>
</feature>
<protein>
    <submittedName>
        <fullName evidence="2">Uncharacterized protein LOC106013177</fullName>
    </submittedName>
</protein>
<keyword evidence="1" id="KW-1185">Reference proteome</keyword>
<evidence type="ECO:0000313" key="1">
    <source>
        <dbReference type="Proteomes" id="UP000694888"/>
    </source>
</evidence>
<reference evidence="2" key="1">
    <citation type="submission" date="2025-08" db="UniProtKB">
        <authorList>
            <consortium name="RefSeq"/>
        </authorList>
    </citation>
    <scope>IDENTIFICATION</scope>
</reference>
<accession>A0ABM1A9Y2</accession>
<name>A0ABM1A9Y2_APLCA</name>
<dbReference type="GeneID" id="106013177"/>
<gene>
    <name evidence="2" type="primary">LOC106013177</name>
</gene>
<dbReference type="Proteomes" id="UP000694888">
    <property type="component" value="Unplaced"/>
</dbReference>
<proteinExistence type="predicted"/>
<dbReference type="RefSeq" id="XP_012943656.1">
    <property type="nucleotide sequence ID" value="XM_013088202.1"/>
</dbReference>
<organism evidence="1 2">
    <name type="scientific">Aplysia californica</name>
    <name type="common">California sea hare</name>
    <dbReference type="NCBI Taxonomy" id="6500"/>
    <lineage>
        <taxon>Eukaryota</taxon>
        <taxon>Metazoa</taxon>
        <taxon>Spiralia</taxon>
        <taxon>Lophotrochozoa</taxon>
        <taxon>Mollusca</taxon>
        <taxon>Gastropoda</taxon>
        <taxon>Heterobranchia</taxon>
        <taxon>Euthyneura</taxon>
        <taxon>Tectipleura</taxon>
        <taxon>Aplysiida</taxon>
        <taxon>Aplysioidea</taxon>
        <taxon>Aplysiidae</taxon>
        <taxon>Aplysia</taxon>
    </lineage>
</organism>
<evidence type="ECO:0000313" key="2">
    <source>
        <dbReference type="RefSeq" id="XP_012943656.1"/>
    </source>
</evidence>
<sequence length="175" mass="20192">MAFAGQANDLLDTPDKLLDYEMSLDNDTLYYFSLLVHSPYHDVSSFTAGEMSMTLYHLMSTLDDQGWDDYLNILDNFDYIPANNMREMLTMWPPKMQLLQTPSTMCDVMGRMDEDLLEDFCLRIADADVSAVTLTEVIERCPDCVVLGFEHRESHDVIFLLDDAKAASYYRKLRQ</sequence>